<feature type="transmembrane region" description="Helical" evidence="10">
    <location>
        <begin position="179"/>
        <end position="205"/>
    </location>
</feature>
<keyword evidence="5 10" id="KW-0812">Transmembrane</keyword>
<evidence type="ECO:0000256" key="4">
    <source>
        <dbReference type="ARBA" id="ARBA00022679"/>
    </source>
</evidence>
<dbReference type="GO" id="GO:0009103">
    <property type="term" value="P:lipopolysaccharide biosynthetic process"/>
    <property type="evidence" value="ECO:0007669"/>
    <property type="project" value="UniProtKB-KW"/>
</dbReference>
<keyword evidence="13" id="KW-1185">Reference proteome</keyword>
<feature type="transmembrane region" description="Helical" evidence="10">
    <location>
        <begin position="149"/>
        <end position="173"/>
    </location>
</feature>
<dbReference type="InterPro" id="IPR050256">
    <property type="entry name" value="Glycosyltransferase_2"/>
</dbReference>
<dbReference type="InterPro" id="IPR029044">
    <property type="entry name" value="Nucleotide-diphossugar_trans"/>
</dbReference>
<evidence type="ECO:0000256" key="10">
    <source>
        <dbReference type="SAM" id="Phobius"/>
    </source>
</evidence>
<organism evidence="12 13">
    <name type="scientific">Rhodobacter ferrooxidans</name>
    <dbReference type="NCBI Taxonomy" id="371731"/>
    <lineage>
        <taxon>Bacteria</taxon>
        <taxon>Pseudomonadati</taxon>
        <taxon>Pseudomonadota</taxon>
        <taxon>Alphaproteobacteria</taxon>
        <taxon>Rhodobacterales</taxon>
        <taxon>Rhodobacter group</taxon>
        <taxon>Rhodobacter</taxon>
    </lineage>
</organism>
<keyword evidence="8 10" id="KW-0472">Membrane</keyword>
<evidence type="ECO:0000256" key="3">
    <source>
        <dbReference type="ARBA" id="ARBA00022676"/>
    </source>
</evidence>
<dbReference type="SUPFAM" id="SSF53448">
    <property type="entry name" value="Nucleotide-diphospho-sugar transferases"/>
    <property type="match status" value="1"/>
</dbReference>
<accession>C8RZP5</accession>
<gene>
    <name evidence="12" type="ORF">Rsw2DRAFT_1273</name>
</gene>
<dbReference type="Pfam" id="PF01988">
    <property type="entry name" value="VIT1"/>
    <property type="match status" value="1"/>
</dbReference>
<evidence type="ECO:0000256" key="2">
    <source>
        <dbReference type="ARBA" id="ARBA00022475"/>
    </source>
</evidence>
<dbReference type="Pfam" id="PF00535">
    <property type="entry name" value="Glycos_transf_2"/>
    <property type="match status" value="1"/>
</dbReference>
<dbReference type="eggNOG" id="COG0463">
    <property type="taxonomic scope" value="Bacteria"/>
</dbReference>
<evidence type="ECO:0000256" key="7">
    <source>
        <dbReference type="ARBA" id="ARBA00022989"/>
    </source>
</evidence>
<dbReference type="PANTHER" id="PTHR48090:SF3">
    <property type="entry name" value="UNDECAPRENYL-PHOSPHATE 4-DEOXY-4-FORMAMIDO-L-ARABINOSE TRANSFERASE"/>
    <property type="match status" value="1"/>
</dbReference>
<evidence type="ECO:0000256" key="8">
    <source>
        <dbReference type="ARBA" id="ARBA00023136"/>
    </source>
</evidence>
<name>C8RZP5_9RHOB</name>
<protein>
    <recommendedName>
        <fullName evidence="11">Glycosyltransferase 2-like domain-containing protein</fullName>
    </recommendedName>
</protein>
<keyword evidence="3" id="KW-0328">Glycosyltransferase</keyword>
<feature type="transmembrane region" description="Helical" evidence="10">
    <location>
        <begin position="49"/>
        <end position="70"/>
    </location>
</feature>
<evidence type="ECO:0000313" key="12">
    <source>
        <dbReference type="EMBL" id="EEW25842.1"/>
    </source>
</evidence>
<feature type="region of interest" description="Disordered" evidence="9">
    <location>
        <begin position="214"/>
        <end position="234"/>
    </location>
</feature>
<dbReference type="GO" id="GO:0030026">
    <property type="term" value="P:intracellular manganese ion homeostasis"/>
    <property type="evidence" value="ECO:0007669"/>
    <property type="project" value="InterPro"/>
</dbReference>
<keyword evidence="6" id="KW-0448">Lipopolysaccharide biosynthesis</keyword>
<dbReference type="Gene3D" id="3.90.550.10">
    <property type="entry name" value="Spore Coat Polysaccharide Biosynthesis Protein SpsA, Chain A"/>
    <property type="match status" value="1"/>
</dbReference>
<comment type="caution">
    <text evidence="12">The sequence shown here is derived from an EMBL/GenBank/DDBJ whole genome shotgun (WGS) entry which is preliminary data.</text>
</comment>
<dbReference type="GO" id="GO:0012505">
    <property type="term" value="C:endomembrane system"/>
    <property type="evidence" value="ECO:0007669"/>
    <property type="project" value="UniProtKB-SubCell"/>
</dbReference>
<proteinExistence type="predicted"/>
<comment type="subcellular location">
    <subcellularLocation>
        <location evidence="1">Endomembrane system</location>
        <topology evidence="1">Multi-pass membrane protein</topology>
    </subcellularLocation>
</comment>
<dbReference type="InterPro" id="IPR001173">
    <property type="entry name" value="Glyco_trans_2-like"/>
</dbReference>
<evidence type="ECO:0000256" key="9">
    <source>
        <dbReference type="SAM" id="MobiDB-lite"/>
    </source>
</evidence>
<feature type="transmembrane region" description="Helical" evidence="10">
    <location>
        <begin position="21"/>
        <end position="43"/>
    </location>
</feature>
<keyword evidence="7 10" id="KW-1133">Transmembrane helix</keyword>
<dbReference type="STRING" id="371731.Rsw2DRAFT_1273"/>
<dbReference type="eggNOG" id="COG1814">
    <property type="taxonomic scope" value="Bacteria"/>
</dbReference>
<dbReference type="CDD" id="cd02432">
    <property type="entry name" value="Nodulin-21_like_1"/>
    <property type="match status" value="1"/>
</dbReference>
<evidence type="ECO:0000256" key="5">
    <source>
        <dbReference type="ARBA" id="ARBA00022692"/>
    </source>
</evidence>
<dbReference type="Proteomes" id="UP000010121">
    <property type="component" value="Unassembled WGS sequence"/>
</dbReference>
<evidence type="ECO:0000259" key="11">
    <source>
        <dbReference type="Pfam" id="PF00535"/>
    </source>
</evidence>
<evidence type="ECO:0000256" key="6">
    <source>
        <dbReference type="ARBA" id="ARBA00022985"/>
    </source>
</evidence>
<evidence type="ECO:0000313" key="13">
    <source>
        <dbReference type="Proteomes" id="UP000010121"/>
    </source>
</evidence>
<dbReference type="GO" id="GO:0005886">
    <property type="term" value="C:plasma membrane"/>
    <property type="evidence" value="ECO:0007669"/>
    <property type="project" value="TreeGrafter"/>
</dbReference>
<dbReference type="PANTHER" id="PTHR48090">
    <property type="entry name" value="UNDECAPRENYL-PHOSPHATE 4-DEOXY-4-FORMAMIDO-L-ARABINOSE TRANSFERASE-RELATED"/>
    <property type="match status" value="1"/>
</dbReference>
<feature type="domain" description="Glycosyltransferase 2-like" evidence="11">
    <location>
        <begin position="287"/>
        <end position="414"/>
    </location>
</feature>
<dbReference type="EMBL" id="ACYY01000006">
    <property type="protein sequence ID" value="EEW25842.1"/>
    <property type="molecule type" value="Genomic_DNA"/>
</dbReference>
<dbReference type="GO" id="GO:0099621">
    <property type="term" value="F:undecaprenyl-phosphate 4-deoxy-4-formamido-L-arabinose transferase activity"/>
    <property type="evidence" value="ECO:0007669"/>
    <property type="project" value="TreeGrafter"/>
</dbReference>
<sequence length="509" mass="53474">MSRLAHSEVHMVHRIGWLRAAVLGANDGIVSTASLVVGVAAAGSGRPEILIAGLAGLVAGAMSMAAGEYVSVSSQTDAENADIERERAEIAAHPDHELKELSDIYEERGLDRHLARLVAEQMMAQDALGAHMRDELGISETVTARPVQAALVSALTFAVGAALPLLVALLVPVALVTPLVAGATVVTLAALGALGGGGGGGGLAARRPARHLLGGVGHGRHRRRRRAVRRGGRIVPASKPLATPHYRLKVVSRVSGLPHAPFPDTVWSPALARPPMMQAPTLWPEVSVVLPARDEAASITALLRDIDRALAGMAHEIIVVDDGSRDGTAELVLAASAELPQLRLIRHARGQGQSAALHNGVRAARGRIVATLDADGQNPPAALPRLIAPLLAEGSNLGLVQGCCQNTAKAARPPLKGDCHCTLRAFPRATYTRLTYFHHLHRFLALEVRRRGQAVLLVEVARSHRGGGRSKYSGLHHALIGGIHLFGATWLLPRSPVAPGQEVTPPPQA</sequence>
<dbReference type="GO" id="GO:0005384">
    <property type="term" value="F:manganese ion transmembrane transporter activity"/>
    <property type="evidence" value="ECO:0007669"/>
    <property type="project" value="InterPro"/>
</dbReference>
<dbReference type="RefSeq" id="WP_008029189.1">
    <property type="nucleotide sequence ID" value="NZ_ACYY01000006.1"/>
</dbReference>
<feature type="compositionally biased region" description="Basic residues" evidence="9">
    <location>
        <begin position="218"/>
        <end position="232"/>
    </location>
</feature>
<keyword evidence="4" id="KW-0808">Transferase</keyword>
<dbReference type="InterPro" id="IPR008217">
    <property type="entry name" value="Ccc1_fam"/>
</dbReference>
<dbReference type="CDD" id="cd04179">
    <property type="entry name" value="DPM_DPG-synthase_like"/>
    <property type="match status" value="1"/>
</dbReference>
<dbReference type="AlphaFoldDB" id="C8RZP5"/>
<evidence type="ECO:0000256" key="1">
    <source>
        <dbReference type="ARBA" id="ARBA00004127"/>
    </source>
</evidence>
<reference evidence="12 13" key="1">
    <citation type="submission" date="2009-08" db="EMBL/GenBank/DDBJ databases">
        <title>The draft genome of Rhodobacter sp. SW2.</title>
        <authorList>
            <consortium name="US DOE Joint Genome Institute (JGI-PGF)"/>
            <person name="Lucas S."/>
            <person name="Copeland A."/>
            <person name="Lapidus A."/>
            <person name="Glavina del Rio T."/>
            <person name="Tice H."/>
            <person name="Bruce D."/>
            <person name="Goodwin L."/>
            <person name="Pitluck S."/>
            <person name="Larimer F."/>
            <person name="Land M.L."/>
            <person name="Hauser L."/>
            <person name="Emerson D."/>
        </authorList>
    </citation>
    <scope>NUCLEOTIDE SEQUENCE [LARGE SCALE GENOMIC DNA]</scope>
    <source>
        <strain evidence="12 13">SW2</strain>
    </source>
</reference>
<keyword evidence="2" id="KW-1003">Cell membrane</keyword>